<dbReference type="Gene3D" id="2.130.10.10">
    <property type="entry name" value="YVTN repeat-like/Quinoprotein amine dehydrogenase"/>
    <property type="match status" value="2"/>
</dbReference>
<dbReference type="InterPro" id="IPR052208">
    <property type="entry name" value="DmX-like/RAVE_component"/>
</dbReference>
<dbReference type="InterPro" id="IPR001680">
    <property type="entry name" value="WD40_rpt"/>
</dbReference>
<dbReference type="InterPro" id="IPR015943">
    <property type="entry name" value="WD40/YVTN_repeat-like_dom_sf"/>
</dbReference>
<accession>D5GF12</accession>
<keyword evidence="4" id="KW-1185">Reference proteome</keyword>
<keyword evidence="1" id="KW-0853">WD repeat</keyword>
<sequence length="1320" mass="148285">MALRSVLLPGKPQSNLQAVCTVEWGRKRIIAYVSGCALVLLGSVDRLIQTIYHDVEVFGVAVDEISGKIATVAKGGVFVYAPTGGEERFLNWVLQSRIEIGGNTNTGPSTVSWGAEEELLVGSTSLTLWSTRRAPPKKIWEKLLANQVHIGEFSYDASLIASVGESDRLVKIWRRPSTCTGDVQFDFSYLPHPRAVTRIHWRRPFSREQSVDNVLYTIAADGVLRVWAPVYPHDLHLLQLWAVIDLRESIPDSLCDEKTMARRSDTRYVMIVDGCVFTHAVESAVCSVGEDERGQKVFQRLVEVAKRSPEICVVFDGRGRMSAWGLENVGCRARKTTNVFSVMHAENSGMEFVAKGEQEAFVQFHCFPGGVGLMVLAHVFDGRVFWYEARLDRFLDPSPRPRRASLLGVLAGHSGPIETLVRTADGKSMLSSTHKNELMVWSQSKGDNIALSKQSSISPASRVHRAVILDNGNYVMTLHDGHVVLWDSTQSVAKELERLDFKVIGGKMLCLLLLPEAQDGLKQYHVVALSSEMKGIAWGVTLPQKPSEMANGINDIRPTVREFATFALDMKEDLLMILPVDPVGWNATISGTLDTFSREVAVTVDKSGLLQSWTAKVSPDESGLRWLATSTVDTSIENPSLAKGNSIRKIALVNSGRSELTIWDSRAAQLEYQQHFESQDVIQDLDWTSTPDSQSILSVGFPHRVLLMCQLRYDYLSAGPAWASFRQINIRDITPHPIGDSLWLSNGSLVIGAGNQLFIYSRKVEELDDLSKKLQLSSLKARLDDIFEIVSHLNGPVPVYHPQFLQQCILAGKSGLVEEILVRLHKELKNFHEEIPLDNFLEIPIDTFLAREEDLSTVKRTSKLTGGFFSSYREEEELLYFDEPLAKSLCSLLTKIHIPHLTGTEQINLAGIVECVAQVKEHRRSIDENGARYLLSFRQHGLRREPADMSYREFVWAFHSASQEILIDLVNNNAKGKMMWPQARESGIFMWLRDPEAIHKHFEVIGRNHYTSTFEKNPIDCSLHYLALKKKNVLIGLWRMASWNREQASTQRFLANNFSDPRWKTAATKNAYALMGKHRFEYAAAFFLLADSLKDAVNVCFDRMNDMQLAIAVARVYEGDDGPVLRALLEDRILPLAVEKGNRWLATWAFWMLRRKDMAVRCLLSPLRSLTTQGTDSPSTLTKIEARLFLADDPALVILYRQIREKTLQTLRGVEKISPGAEFQFLLHTARLYDRMGCDLLALDLVRNWEFLRTSKDAHKPLIQFSPRHHFRRRSSITVVDEPPPGASIKLGITGIGGGAGGTIKPPVAVFEEPSMDWAF</sequence>
<dbReference type="eggNOG" id="KOG1064">
    <property type="taxonomic scope" value="Eukaryota"/>
</dbReference>
<dbReference type="PANTHER" id="PTHR13950:SF9">
    <property type="entry name" value="RABCONNECTIN-3A"/>
    <property type="match status" value="1"/>
</dbReference>
<dbReference type="OMA" id="NSHLTLW"/>
<dbReference type="EMBL" id="FN430197">
    <property type="protein sequence ID" value="CAZ83105.1"/>
    <property type="molecule type" value="Genomic_DNA"/>
</dbReference>
<name>D5GF12_TUBMM</name>
<dbReference type="FunCoup" id="D5GF12">
    <property type="interactions" value="63"/>
</dbReference>
<evidence type="ECO:0000259" key="2">
    <source>
        <dbReference type="Pfam" id="PF12234"/>
    </source>
</evidence>
<reference evidence="3 4" key="1">
    <citation type="journal article" date="2010" name="Nature">
        <title>Perigord black truffle genome uncovers evolutionary origins and mechanisms of symbiosis.</title>
        <authorList>
            <person name="Martin F."/>
            <person name="Kohler A."/>
            <person name="Murat C."/>
            <person name="Balestrini R."/>
            <person name="Coutinho P.M."/>
            <person name="Jaillon O."/>
            <person name="Montanini B."/>
            <person name="Morin E."/>
            <person name="Noel B."/>
            <person name="Percudani R."/>
            <person name="Porcel B."/>
            <person name="Rubini A."/>
            <person name="Amicucci A."/>
            <person name="Amselem J."/>
            <person name="Anthouard V."/>
            <person name="Arcioni S."/>
            <person name="Artiguenave F."/>
            <person name="Aury J.M."/>
            <person name="Ballario P."/>
            <person name="Bolchi A."/>
            <person name="Brenna A."/>
            <person name="Brun A."/>
            <person name="Buee M."/>
            <person name="Cantarel B."/>
            <person name="Chevalier G."/>
            <person name="Couloux A."/>
            <person name="Da Silva C."/>
            <person name="Denoeud F."/>
            <person name="Duplessis S."/>
            <person name="Ghignone S."/>
            <person name="Hilselberger B."/>
            <person name="Iotti M."/>
            <person name="Marcais B."/>
            <person name="Mello A."/>
            <person name="Miranda M."/>
            <person name="Pacioni G."/>
            <person name="Quesneville H."/>
            <person name="Riccioni C."/>
            <person name="Ruotolo R."/>
            <person name="Splivallo R."/>
            <person name="Stocchi V."/>
            <person name="Tisserant E."/>
            <person name="Viscomi A.R."/>
            <person name="Zambonelli A."/>
            <person name="Zampieri E."/>
            <person name="Henrissat B."/>
            <person name="Lebrun M.H."/>
            <person name="Paolocci F."/>
            <person name="Bonfante P."/>
            <person name="Ottonello S."/>
            <person name="Wincker P."/>
        </authorList>
    </citation>
    <scope>NUCLEOTIDE SEQUENCE [LARGE SCALE GENOMIC DNA]</scope>
    <source>
        <strain evidence="3 4">Mel28</strain>
    </source>
</reference>
<dbReference type="InterPro" id="IPR022033">
    <property type="entry name" value="Rav1p_C"/>
</dbReference>
<dbReference type="InParanoid" id="D5GF12"/>
<evidence type="ECO:0000256" key="1">
    <source>
        <dbReference type="PROSITE-ProRule" id="PRU00221"/>
    </source>
</evidence>
<feature type="domain" description="RAVE complex protein Rav1 C-terminal" evidence="2">
    <location>
        <begin position="608"/>
        <end position="1245"/>
    </location>
</feature>
<dbReference type="PANTHER" id="PTHR13950">
    <property type="entry name" value="RABCONNECTIN-RELATED"/>
    <property type="match status" value="1"/>
</dbReference>
<organism evidence="3 4">
    <name type="scientific">Tuber melanosporum (strain Mel28)</name>
    <name type="common">Perigord black truffle</name>
    <dbReference type="NCBI Taxonomy" id="656061"/>
    <lineage>
        <taxon>Eukaryota</taxon>
        <taxon>Fungi</taxon>
        <taxon>Dikarya</taxon>
        <taxon>Ascomycota</taxon>
        <taxon>Pezizomycotina</taxon>
        <taxon>Pezizomycetes</taxon>
        <taxon>Pezizales</taxon>
        <taxon>Tuberaceae</taxon>
        <taxon>Tuber</taxon>
    </lineage>
</organism>
<dbReference type="PROSITE" id="PS50082">
    <property type="entry name" value="WD_REPEATS_2"/>
    <property type="match status" value="1"/>
</dbReference>
<dbReference type="Pfam" id="PF12234">
    <property type="entry name" value="Rav1p_C"/>
    <property type="match status" value="1"/>
</dbReference>
<feature type="repeat" description="WD" evidence="1">
    <location>
        <begin position="410"/>
        <end position="451"/>
    </location>
</feature>
<dbReference type="SMART" id="SM00320">
    <property type="entry name" value="WD40"/>
    <property type="match status" value="5"/>
</dbReference>
<dbReference type="GeneID" id="9188643"/>
<dbReference type="HOGENOM" id="CLU_000310_0_1_1"/>
<protein>
    <submittedName>
        <fullName evidence="3">(Perigord truffle) hypothetical protein</fullName>
    </submittedName>
</protein>
<evidence type="ECO:0000313" key="3">
    <source>
        <dbReference type="EMBL" id="CAZ83105.1"/>
    </source>
</evidence>
<dbReference type="GO" id="GO:0007035">
    <property type="term" value="P:vacuolar acidification"/>
    <property type="evidence" value="ECO:0007669"/>
    <property type="project" value="TreeGrafter"/>
</dbReference>
<dbReference type="SUPFAM" id="SSF50978">
    <property type="entry name" value="WD40 repeat-like"/>
    <property type="match status" value="2"/>
</dbReference>
<dbReference type="STRING" id="656061.D5GF12"/>
<dbReference type="KEGG" id="tml:GSTUM_00006691001"/>
<gene>
    <name evidence="3" type="ORF">GSTUM_00006691001</name>
</gene>
<evidence type="ECO:0000313" key="4">
    <source>
        <dbReference type="Proteomes" id="UP000006911"/>
    </source>
</evidence>
<dbReference type="GO" id="GO:0043291">
    <property type="term" value="C:RAVE complex"/>
    <property type="evidence" value="ECO:0007669"/>
    <property type="project" value="TreeGrafter"/>
</dbReference>
<dbReference type="RefSeq" id="XP_002838914.1">
    <property type="nucleotide sequence ID" value="XM_002838868.1"/>
</dbReference>
<dbReference type="InterPro" id="IPR036322">
    <property type="entry name" value="WD40_repeat_dom_sf"/>
</dbReference>
<proteinExistence type="predicted"/>
<dbReference type="Proteomes" id="UP000006911">
    <property type="component" value="Unassembled WGS sequence"/>
</dbReference>